<evidence type="ECO:0000256" key="5">
    <source>
        <dbReference type="ARBA" id="ARBA00022737"/>
    </source>
</evidence>
<keyword evidence="6 11" id="KW-1133">Transmembrane helix</keyword>
<evidence type="ECO:0000256" key="2">
    <source>
        <dbReference type="ARBA" id="ARBA00022614"/>
    </source>
</evidence>
<organism evidence="12 13">
    <name type="scientific">Cylindrotheca closterium</name>
    <dbReference type="NCBI Taxonomy" id="2856"/>
    <lineage>
        <taxon>Eukaryota</taxon>
        <taxon>Sar</taxon>
        <taxon>Stramenopiles</taxon>
        <taxon>Ochrophyta</taxon>
        <taxon>Bacillariophyta</taxon>
        <taxon>Bacillariophyceae</taxon>
        <taxon>Bacillariophycidae</taxon>
        <taxon>Bacillariales</taxon>
        <taxon>Bacillariaceae</taxon>
        <taxon>Cylindrotheca</taxon>
    </lineage>
</organism>
<dbReference type="InterPro" id="IPR001611">
    <property type="entry name" value="Leu-rich_rpt"/>
</dbReference>
<evidence type="ECO:0000256" key="6">
    <source>
        <dbReference type="ARBA" id="ARBA00022989"/>
    </source>
</evidence>
<dbReference type="SUPFAM" id="SSF52047">
    <property type="entry name" value="RNI-like"/>
    <property type="match status" value="1"/>
</dbReference>
<evidence type="ECO:0000256" key="3">
    <source>
        <dbReference type="ARBA" id="ARBA00022692"/>
    </source>
</evidence>
<accession>A0AAD2G0V7</accession>
<evidence type="ECO:0000256" key="7">
    <source>
        <dbReference type="ARBA" id="ARBA00023136"/>
    </source>
</evidence>
<keyword evidence="2" id="KW-0433">Leucine-rich repeat</keyword>
<gene>
    <name evidence="12" type="ORF">CYCCA115_LOCUS17788</name>
</gene>
<dbReference type="FunFam" id="3.80.10.10:FF:000095">
    <property type="entry name" value="LRR receptor-like serine/threonine-protein kinase GSO1"/>
    <property type="match status" value="1"/>
</dbReference>
<feature type="region of interest" description="Disordered" evidence="10">
    <location>
        <begin position="272"/>
        <end position="308"/>
    </location>
</feature>
<dbReference type="AlphaFoldDB" id="A0AAD2G0V7"/>
<protein>
    <submittedName>
        <fullName evidence="12">Uncharacterized protein</fullName>
    </submittedName>
</protein>
<dbReference type="SMART" id="SM00369">
    <property type="entry name" value="LRR_TYP"/>
    <property type="match status" value="7"/>
</dbReference>
<dbReference type="Pfam" id="PF00560">
    <property type="entry name" value="LRR_1"/>
    <property type="match status" value="1"/>
</dbReference>
<dbReference type="FunFam" id="3.80.10.10:FF:000041">
    <property type="entry name" value="LRR receptor-like serine/threonine-protein kinase ERECTA"/>
    <property type="match status" value="1"/>
</dbReference>
<evidence type="ECO:0000313" key="13">
    <source>
        <dbReference type="Proteomes" id="UP001295423"/>
    </source>
</evidence>
<keyword evidence="4" id="KW-0732">Signal</keyword>
<keyword evidence="8" id="KW-0675">Receptor</keyword>
<sequence length="896" mass="99611">MWNEYGDNKELNDGVVNDLEVAFQESFAALGEELEQITSFESSNGSSSTPAVYDEDDLDDDDSGNVDHLRNELKGIKTSPIYERRRKDDAASIPPFDVAGEMMVDQKIISDTPNAFIGDIGSDSSFSTVEDFLDEDDMDDNMMGLKGQHQFDNDGNETIITPSGNSEPDDIMLSKETKKLELANSVSPPLLDIEASNPSPMENEANDRSLIDRSLIANYENPMGEAVGDILVIGDSDSEDSSFSYPGEFRDEDDSPMKENVMNKRNLPFDNRMSQRFSSRPDPPSWNFAKKSRRATKSSPFTIGVGGDGYSSQLPTPEEYWSYSDHSGHELVSSRKRQRKCSKKCILLVCVVVLLPSVLVPLLMLQSRFARVEEVVVFLVQNDISTEVNLRNRKSPQNKAAKWIANTDSPHVTPSMDNDFLDRYVLAVMYFALGGDISWAHSLNFLEPEHVCSWGKSFNDNNGNELVYGVTECHDIDNKRVPVGLSMAFQSLSGTLPDELRFLTGLETLVLQYNSELEGEFPSSIRSLQNLRRLSLEHCSLTGTLPEWLYELKELTTLGLGNNLFSGAVPPSIATMTNLRSLGLDDNELVADLSLFGPLSNLEYLYLDSNEILGEVSSSLLEQWGKLRELDVSRNQISGKIPETLFSHKQLRVVDLHGNRIQGAIPDLEVEVNGSLQYLALHDNFLSKRIPTTMGFLVALKHLDLSFNNLTGTLPNTLENIFNLEYLFAGDNNFEPEAFPQFLLDMDMLSELSLRGINLTGTLPNAIDSLSSLRYLDLSQNELKGTIPASVGMLRDLEYLLLESNQFSGTLPQKLSQLGNLQTVLLEQNKLEGDTDMLCEGSSTENIGILVSDCEEPTMSCACCTICCLSTDTGCNSIDFGRNVDLKWEFGYRSHG</sequence>
<keyword evidence="3 11" id="KW-0812">Transmembrane</keyword>
<reference evidence="12" key="1">
    <citation type="submission" date="2023-08" db="EMBL/GenBank/DDBJ databases">
        <authorList>
            <person name="Audoor S."/>
            <person name="Bilcke G."/>
        </authorList>
    </citation>
    <scope>NUCLEOTIDE SEQUENCE</scope>
</reference>
<evidence type="ECO:0000256" key="1">
    <source>
        <dbReference type="ARBA" id="ARBA00004167"/>
    </source>
</evidence>
<dbReference type="Pfam" id="PF13855">
    <property type="entry name" value="LRR_8"/>
    <property type="match status" value="3"/>
</dbReference>
<dbReference type="PANTHER" id="PTHR27000">
    <property type="entry name" value="LEUCINE-RICH REPEAT RECEPTOR-LIKE PROTEIN KINASE FAMILY PROTEIN-RELATED"/>
    <property type="match status" value="1"/>
</dbReference>
<dbReference type="Gene3D" id="3.80.10.10">
    <property type="entry name" value="Ribonuclease Inhibitor"/>
    <property type="match status" value="2"/>
</dbReference>
<feature type="region of interest" description="Disordered" evidence="10">
    <location>
        <begin position="39"/>
        <end position="65"/>
    </location>
</feature>
<name>A0AAD2G0V7_9STRA</name>
<proteinExistence type="predicted"/>
<dbReference type="EMBL" id="CAKOGP040001992">
    <property type="protein sequence ID" value="CAJ1959366.1"/>
    <property type="molecule type" value="Genomic_DNA"/>
</dbReference>
<dbReference type="PRINTS" id="PR00019">
    <property type="entry name" value="LEURICHRPT"/>
</dbReference>
<evidence type="ECO:0000256" key="11">
    <source>
        <dbReference type="SAM" id="Phobius"/>
    </source>
</evidence>
<keyword evidence="9" id="KW-0325">Glycoprotein</keyword>
<dbReference type="GO" id="GO:0016020">
    <property type="term" value="C:membrane"/>
    <property type="evidence" value="ECO:0007669"/>
    <property type="project" value="UniProtKB-SubCell"/>
</dbReference>
<comment type="subcellular location">
    <subcellularLocation>
        <location evidence="1">Membrane</location>
        <topology evidence="1">Single-pass membrane protein</topology>
    </subcellularLocation>
</comment>
<keyword evidence="7 11" id="KW-0472">Membrane</keyword>
<evidence type="ECO:0000256" key="9">
    <source>
        <dbReference type="ARBA" id="ARBA00023180"/>
    </source>
</evidence>
<comment type="caution">
    <text evidence="12">The sequence shown here is derived from an EMBL/GenBank/DDBJ whole genome shotgun (WGS) entry which is preliminary data.</text>
</comment>
<evidence type="ECO:0000256" key="8">
    <source>
        <dbReference type="ARBA" id="ARBA00023170"/>
    </source>
</evidence>
<dbReference type="Proteomes" id="UP001295423">
    <property type="component" value="Unassembled WGS sequence"/>
</dbReference>
<keyword evidence="13" id="KW-1185">Reference proteome</keyword>
<dbReference type="InterPro" id="IPR032675">
    <property type="entry name" value="LRR_dom_sf"/>
</dbReference>
<feature type="compositionally biased region" description="Acidic residues" evidence="10">
    <location>
        <begin position="53"/>
        <end position="64"/>
    </location>
</feature>
<keyword evidence="5" id="KW-0677">Repeat</keyword>
<feature type="compositionally biased region" description="Low complexity" evidence="10">
    <location>
        <begin position="39"/>
        <end position="48"/>
    </location>
</feature>
<feature type="transmembrane region" description="Helical" evidence="11">
    <location>
        <begin position="345"/>
        <end position="365"/>
    </location>
</feature>
<dbReference type="InterPro" id="IPR003591">
    <property type="entry name" value="Leu-rich_rpt_typical-subtyp"/>
</dbReference>
<evidence type="ECO:0000256" key="10">
    <source>
        <dbReference type="SAM" id="MobiDB-lite"/>
    </source>
</evidence>
<dbReference type="PANTHER" id="PTHR27000:SF642">
    <property type="entry name" value="INACTIVE LEUCINE-RICH REPEAT RECEPTOR KINASE XIAO-RELATED"/>
    <property type="match status" value="1"/>
</dbReference>
<evidence type="ECO:0000256" key="4">
    <source>
        <dbReference type="ARBA" id="ARBA00022729"/>
    </source>
</evidence>
<evidence type="ECO:0000313" key="12">
    <source>
        <dbReference type="EMBL" id="CAJ1959366.1"/>
    </source>
</evidence>